<dbReference type="EMBL" id="AMRG01000001">
    <property type="protein sequence ID" value="EKE87601.1"/>
    <property type="molecule type" value="Genomic_DNA"/>
</dbReference>
<evidence type="ECO:0000313" key="3">
    <source>
        <dbReference type="Proteomes" id="UP000014115"/>
    </source>
</evidence>
<dbReference type="PANTHER" id="PTHR28008">
    <property type="entry name" value="DOMAIN PROTEIN, PUTATIVE (AFU_ORTHOLOGUE AFUA_3G10980)-RELATED"/>
    <property type="match status" value="1"/>
</dbReference>
<dbReference type="Pfam" id="PF04892">
    <property type="entry name" value="VanZ"/>
    <property type="match status" value="1"/>
</dbReference>
<comment type="caution">
    <text evidence="2">The sequence shown here is derived from an EMBL/GenBank/DDBJ whole genome shotgun (WGS) entry which is preliminary data.</text>
</comment>
<dbReference type="OrthoDB" id="8564037at2"/>
<sequence length="115" mass="12604">MMARLLFAVVLMVVSALFLWQFPPSAAPAIPHFDKLVHVSLFFILAACLHYAFALPHWLAFLLLLGYGVVIELVQGLTPSRSADGWDVLADAAGALSYYLLFACAKQVKRRVNGA</sequence>
<dbReference type="eggNOG" id="COG5652">
    <property type="taxonomic scope" value="Bacteria"/>
</dbReference>
<accession>K2JW32</accession>
<evidence type="ECO:0000259" key="1">
    <source>
        <dbReference type="Pfam" id="PF04892"/>
    </source>
</evidence>
<proteinExistence type="predicted"/>
<evidence type="ECO:0000313" key="2">
    <source>
        <dbReference type="EMBL" id="EKE87601.1"/>
    </source>
</evidence>
<gene>
    <name evidence="2" type="ORF">A10D4_00865</name>
</gene>
<feature type="domain" description="VanZ-like" evidence="1">
    <location>
        <begin position="36"/>
        <end position="103"/>
    </location>
</feature>
<dbReference type="PATRIC" id="fig|740709.3.peg.173"/>
<dbReference type="RefSeq" id="WP_008487112.1">
    <property type="nucleotide sequence ID" value="NZ_AMRG01000001.1"/>
</dbReference>
<dbReference type="NCBIfam" id="NF037970">
    <property type="entry name" value="vanZ_1"/>
    <property type="match status" value="1"/>
</dbReference>
<organism evidence="2 3">
    <name type="scientific">Idiomarina xiamenensis 10-D-4</name>
    <dbReference type="NCBI Taxonomy" id="740709"/>
    <lineage>
        <taxon>Bacteria</taxon>
        <taxon>Pseudomonadati</taxon>
        <taxon>Pseudomonadota</taxon>
        <taxon>Gammaproteobacteria</taxon>
        <taxon>Alteromonadales</taxon>
        <taxon>Idiomarinaceae</taxon>
        <taxon>Idiomarina</taxon>
    </lineage>
</organism>
<dbReference type="PANTHER" id="PTHR28008:SF1">
    <property type="entry name" value="DOMAIN PROTEIN, PUTATIVE (AFU_ORTHOLOGUE AFUA_3G10980)-RELATED"/>
    <property type="match status" value="1"/>
</dbReference>
<reference evidence="2 3" key="1">
    <citation type="journal article" date="2012" name="J. Bacteriol.">
        <title>Genome Sequence of Idiomarina xiamenensis Type Strain 10-D-4.</title>
        <authorList>
            <person name="Lai Q."/>
            <person name="Wang L."/>
            <person name="Wang W."/>
            <person name="Shao Z."/>
        </authorList>
    </citation>
    <scope>NUCLEOTIDE SEQUENCE [LARGE SCALE GENOMIC DNA]</scope>
    <source>
        <strain evidence="2 3">10-D-4</strain>
    </source>
</reference>
<dbReference type="Proteomes" id="UP000014115">
    <property type="component" value="Unassembled WGS sequence"/>
</dbReference>
<name>K2JW32_9GAMM</name>
<protein>
    <recommendedName>
        <fullName evidence="1">VanZ-like domain-containing protein</fullName>
    </recommendedName>
</protein>
<keyword evidence="3" id="KW-1185">Reference proteome</keyword>
<dbReference type="AlphaFoldDB" id="K2JW32"/>
<dbReference type="STRING" id="740709.A10D4_00865"/>
<dbReference type="InterPro" id="IPR006976">
    <property type="entry name" value="VanZ-like"/>
</dbReference>